<keyword evidence="4" id="KW-1185">Reference proteome</keyword>
<proteinExistence type="predicted"/>
<feature type="compositionally biased region" description="Low complexity" evidence="2">
    <location>
        <begin position="216"/>
        <end position="226"/>
    </location>
</feature>
<feature type="compositionally biased region" description="Polar residues" evidence="2">
    <location>
        <begin position="262"/>
        <end position="271"/>
    </location>
</feature>
<reference evidence="3" key="1">
    <citation type="submission" date="2023-07" db="EMBL/GenBank/DDBJ databases">
        <title>A chromosome-level genome assembly of Lolium multiflorum.</title>
        <authorList>
            <person name="Chen Y."/>
            <person name="Copetti D."/>
            <person name="Kolliker R."/>
            <person name="Studer B."/>
        </authorList>
    </citation>
    <scope>NUCLEOTIDE SEQUENCE</scope>
    <source>
        <strain evidence="3">02402/16</strain>
        <tissue evidence="3">Leaf</tissue>
    </source>
</reference>
<dbReference type="Proteomes" id="UP001231189">
    <property type="component" value="Unassembled WGS sequence"/>
</dbReference>
<comment type="caution">
    <text evidence="3">The sequence shown here is derived from an EMBL/GenBank/DDBJ whole genome shotgun (WGS) entry which is preliminary data.</text>
</comment>
<dbReference type="InterPro" id="IPR027417">
    <property type="entry name" value="P-loop_NTPase"/>
</dbReference>
<organism evidence="3 4">
    <name type="scientific">Lolium multiflorum</name>
    <name type="common">Italian ryegrass</name>
    <name type="synonym">Lolium perenne subsp. multiflorum</name>
    <dbReference type="NCBI Taxonomy" id="4521"/>
    <lineage>
        <taxon>Eukaryota</taxon>
        <taxon>Viridiplantae</taxon>
        <taxon>Streptophyta</taxon>
        <taxon>Embryophyta</taxon>
        <taxon>Tracheophyta</taxon>
        <taxon>Spermatophyta</taxon>
        <taxon>Magnoliopsida</taxon>
        <taxon>Liliopsida</taxon>
        <taxon>Poales</taxon>
        <taxon>Poaceae</taxon>
        <taxon>BOP clade</taxon>
        <taxon>Pooideae</taxon>
        <taxon>Poodae</taxon>
        <taxon>Poeae</taxon>
        <taxon>Poeae Chloroplast Group 2 (Poeae type)</taxon>
        <taxon>Loliodinae</taxon>
        <taxon>Loliinae</taxon>
        <taxon>Lolium</taxon>
    </lineage>
</organism>
<evidence type="ECO:0000256" key="1">
    <source>
        <dbReference type="SAM" id="Coils"/>
    </source>
</evidence>
<feature type="coiled-coil region" evidence="1">
    <location>
        <begin position="328"/>
        <end position="386"/>
    </location>
</feature>
<protein>
    <submittedName>
        <fullName evidence="3">Uncharacterized protein</fullName>
    </submittedName>
</protein>
<dbReference type="EMBL" id="JAUUTY010000002">
    <property type="protein sequence ID" value="KAK1681206.1"/>
    <property type="molecule type" value="Genomic_DNA"/>
</dbReference>
<evidence type="ECO:0000313" key="3">
    <source>
        <dbReference type="EMBL" id="KAK1681206.1"/>
    </source>
</evidence>
<name>A0AAD8TGI5_LOLMU</name>
<accession>A0AAD8TGI5</accession>
<gene>
    <name evidence="3" type="ORF">QYE76_042054</name>
</gene>
<dbReference type="Gene3D" id="3.40.50.300">
    <property type="entry name" value="P-loop containing nucleotide triphosphate hydrolases"/>
    <property type="match status" value="1"/>
</dbReference>
<dbReference type="AlphaFoldDB" id="A0AAD8TGI5"/>
<evidence type="ECO:0000256" key="2">
    <source>
        <dbReference type="SAM" id="MobiDB-lite"/>
    </source>
</evidence>
<evidence type="ECO:0000313" key="4">
    <source>
        <dbReference type="Proteomes" id="UP001231189"/>
    </source>
</evidence>
<sequence>MPPRVRLSKHTATGTTAAMEDAQIHGWERSKLTNQDKKGLKKLGLVQKASLIFPGDESIPKPPMGYRIRVQPLQARKNPLWAYIGAEDVDRLSEDLSTKDLEKLIRRFSSLSKKDEVPTSCRVEPYSASHALPENHQILSSLPPLPEGGEVDERTIINDESQESTPPETEVAGSHKSAPFSNKVTESDASDSVHSPPTVVSPKNKRKRIETEDSGASKPAEPAAEESPPKDGDAFDPYGDAGSVSSGKEEEDKEELADTGAAPTSTSNTVILSEENRVATDSSPPPLQIVDMSTPPPSPRAPSPKRQKPIMDQFIRLGSQSIGFRDEANALKASLQQAEERVEALEAKLKLSEEALEKAQADAASVEELRQRLHKAETTLSDNITEQIAREKGIVDRIEAQSRRFFRRNNERFELLEPKDDRLLDALSILELQGDLARTNLDELRASFSWLFPHFFPKETQPEMFSTLVKRFLPKEDLALAYRHENLKIGVEGTIALVANSSQKVDWAKVGDSLKVGKDKWKTLVKDAKTHSKNIIDFFNPKPASSTSTTRTEVK</sequence>
<keyword evidence="1" id="KW-0175">Coiled coil</keyword>
<feature type="region of interest" description="Disordered" evidence="2">
    <location>
        <begin position="128"/>
        <end position="307"/>
    </location>
</feature>